<proteinExistence type="predicted"/>
<evidence type="ECO:0000313" key="3">
    <source>
        <dbReference type="Proteomes" id="UP000184097"/>
    </source>
</evidence>
<gene>
    <name evidence="2" type="ORF">SAMN02745247_02793</name>
</gene>
<reference evidence="2 3" key="1">
    <citation type="submission" date="2016-12" db="EMBL/GenBank/DDBJ databases">
        <authorList>
            <person name="Song W.-J."/>
            <person name="Kurnit D.M."/>
        </authorList>
    </citation>
    <scope>NUCLEOTIDE SEQUENCE [LARGE SCALE GENOMIC DNA]</scope>
    <source>
        <strain evidence="2 3">DSM 14810</strain>
    </source>
</reference>
<evidence type="ECO:0000256" key="1">
    <source>
        <dbReference type="SAM" id="Phobius"/>
    </source>
</evidence>
<keyword evidence="1" id="KW-1133">Transmembrane helix</keyword>
<dbReference type="RefSeq" id="WP_072705347.1">
    <property type="nucleotide sequence ID" value="NZ_FRDH01000013.1"/>
</dbReference>
<protein>
    <submittedName>
        <fullName evidence="2">Uncharacterized protein</fullName>
    </submittedName>
</protein>
<feature type="transmembrane region" description="Helical" evidence="1">
    <location>
        <begin position="7"/>
        <end position="28"/>
    </location>
</feature>
<keyword evidence="1" id="KW-0812">Transmembrane</keyword>
<dbReference type="AlphaFoldDB" id="A0A1M7T128"/>
<organism evidence="2 3">
    <name type="scientific">Butyrivibrio hungatei DSM 14810</name>
    <dbReference type="NCBI Taxonomy" id="1121132"/>
    <lineage>
        <taxon>Bacteria</taxon>
        <taxon>Bacillati</taxon>
        <taxon>Bacillota</taxon>
        <taxon>Clostridia</taxon>
        <taxon>Lachnospirales</taxon>
        <taxon>Lachnospiraceae</taxon>
        <taxon>Butyrivibrio</taxon>
    </lineage>
</organism>
<dbReference type="Proteomes" id="UP000184097">
    <property type="component" value="Unassembled WGS sequence"/>
</dbReference>
<evidence type="ECO:0000313" key="2">
    <source>
        <dbReference type="EMBL" id="SHN64341.1"/>
    </source>
</evidence>
<accession>A0A1M7T128</accession>
<dbReference type="EMBL" id="FRDH01000013">
    <property type="protein sequence ID" value="SHN64341.1"/>
    <property type="molecule type" value="Genomic_DNA"/>
</dbReference>
<keyword evidence="1" id="KW-0472">Membrane</keyword>
<sequence>MKKALKLVIITLSLLFTILCCIFQYYHYSKIRKIDISKASVSKEIEYSIEEINYKDTDNDYIIGTLSMDGHSTTSFPTKIVFYQDDSNEAYSLPVKLSNINEDGEVVDGANNNGLYAASTHFDVLIDRYSGLRNKYKIGFLIKVDGKEIFVKTDNLYKYSDV</sequence>
<name>A0A1M7T128_9FIRM</name>